<dbReference type="InterPro" id="IPR013083">
    <property type="entry name" value="Znf_RING/FYVE/PHD"/>
</dbReference>
<keyword evidence="3" id="KW-0862">Zinc</keyword>
<evidence type="ECO:0000256" key="6">
    <source>
        <dbReference type="SAM" id="MobiDB-lite"/>
    </source>
</evidence>
<dbReference type="InterPro" id="IPR001841">
    <property type="entry name" value="Znf_RING"/>
</dbReference>
<evidence type="ECO:0000256" key="4">
    <source>
        <dbReference type="PROSITE-ProRule" id="PRU00175"/>
    </source>
</evidence>
<evidence type="ECO:0000256" key="5">
    <source>
        <dbReference type="SAM" id="Coils"/>
    </source>
</evidence>
<feature type="coiled-coil region" evidence="5">
    <location>
        <begin position="74"/>
        <end position="108"/>
    </location>
</feature>
<accession>A0AAE1CYX8</accession>
<feature type="region of interest" description="Disordered" evidence="6">
    <location>
        <begin position="545"/>
        <end position="572"/>
    </location>
</feature>
<evidence type="ECO:0000256" key="3">
    <source>
        <dbReference type="ARBA" id="ARBA00022833"/>
    </source>
</evidence>
<dbReference type="GO" id="GO:0005634">
    <property type="term" value="C:nucleus"/>
    <property type="evidence" value="ECO:0007669"/>
    <property type="project" value="TreeGrafter"/>
</dbReference>
<dbReference type="AlphaFoldDB" id="A0AAE1CYX8"/>
<dbReference type="InterPro" id="IPR011016">
    <property type="entry name" value="Znf_RING-CH"/>
</dbReference>
<feature type="coiled-coil region" evidence="5">
    <location>
        <begin position="207"/>
        <end position="276"/>
    </location>
</feature>
<organism evidence="8 9">
    <name type="scientific">Elysia crispata</name>
    <name type="common">lettuce slug</name>
    <dbReference type="NCBI Taxonomy" id="231223"/>
    <lineage>
        <taxon>Eukaryota</taxon>
        <taxon>Metazoa</taxon>
        <taxon>Spiralia</taxon>
        <taxon>Lophotrochozoa</taxon>
        <taxon>Mollusca</taxon>
        <taxon>Gastropoda</taxon>
        <taxon>Heterobranchia</taxon>
        <taxon>Euthyneura</taxon>
        <taxon>Panpulmonata</taxon>
        <taxon>Sacoglossa</taxon>
        <taxon>Placobranchoidea</taxon>
        <taxon>Plakobranchidae</taxon>
        <taxon>Elysia</taxon>
    </lineage>
</organism>
<keyword evidence="1" id="KW-0479">Metal-binding</keyword>
<evidence type="ECO:0000259" key="7">
    <source>
        <dbReference type="PROSITE" id="PS50089"/>
    </source>
</evidence>
<keyword evidence="2 4" id="KW-0863">Zinc-finger</keyword>
<dbReference type="PANTHER" id="PTHR46569">
    <property type="entry name" value="E3 UBIQUITIN-PROTEIN LIGASE TRAIP"/>
    <property type="match status" value="1"/>
</dbReference>
<dbReference type="InterPro" id="IPR052639">
    <property type="entry name" value="TRAIP_ubiq-protein_ligase"/>
</dbReference>
<feature type="compositionally biased region" description="Polar residues" evidence="6">
    <location>
        <begin position="545"/>
        <end position="554"/>
    </location>
</feature>
<reference evidence="8" key="1">
    <citation type="journal article" date="2023" name="G3 (Bethesda)">
        <title>A reference genome for the long-term kleptoplast-retaining sea slug Elysia crispata morphotype clarki.</title>
        <authorList>
            <person name="Eastman K.E."/>
            <person name="Pendleton A.L."/>
            <person name="Shaikh M.A."/>
            <person name="Suttiyut T."/>
            <person name="Ogas R."/>
            <person name="Tomko P."/>
            <person name="Gavelis G."/>
            <person name="Widhalm J.R."/>
            <person name="Wisecaver J.H."/>
        </authorList>
    </citation>
    <scope>NUCLEOTIDE SEQUENCE</scope>
    <source>
        <strain evidence="8">ECLA1</strain>
    </source>
</reference>
<dbReference type="GO" id="GO:0031297">
    <property type="term" value="P:replication fork processing"/>
    <property type="evidence" value="ECO:0007669"/>
    <property type="project" value="TreeGrafter"/>
</dbReference>
<protein>
    <recommendedName>
        <fullName evidence="7">RING-type domain-containing protein</fullName>
    </recommendedName>
</protein>
<dbReference type="SUPFAM" id="SSF57850">
    <property type="entry name" value="RING/U-box"/>
    <property type="match status" value="1"/>
</dbReference>
<gene>
    <name evidence="8" type="ORF">RRG08_057748</name>
</gene>
<keyword evidence="5" id="KW-0175">Coiled coil</keyword>
<dbReference type="GO" id="GO:0008270">
    <property type="term" value="F:zinc ion binding"/>
    <property type="evidence" value="ECO:0007669"/>
    <property type="project" value="UniProtKB-KW"/>
</dbReference>
<dbReference type="GO" id="GO:0016567">
    <property type="term" value="P:protein ubiquitination"/>
    <property type="evidence" value="ECO:0007669"/>
    <property type="project" value="TreeGrafter"/>
</dbReference>
<keyword evidence="9" id="KW-1185">Reference proteome</keyword>
<evidence type="ECO:0000256" key="1">
    <source>
        <dbReference type="ARBA" id="ARBA00022723"/>
    </source>
</evidence>
<dbReference type="EMBL" id="JAWDGP010006183">
    <property type="protein sequence ID" value="KAK3745948.1"/>
    <property type="molecule type" value="Genomic_DNA"/>
</dbReference>
<dbReference type="Pfam" id="PF13639">
    <property type="entry name" value="zf-RING_2"/>
    <property type="match status" value="1"/>
</dbReference>
<evidence type="ECO:0000313" key="9">
    <source>
        <dbReference type="Proteomes" id="UP001283361"/>
    </source>
</evidence>
<proteinExistence type="predicted"/>
<feature type="compositionally biased region" description="Low complexity" evidence="6">
    <location>
        <begin position="555"/>
        <end position="572"/>
    </location>
</feature>
<dbReference type="SMART" id="SM00184">
    <property type="entry name" value="RING"/>
    <property type="match status" value="1"/>
</dbReference>
<dbReference type="Gene3D" id="3.30.40.10">
    <property type="entry name" value="Zinc/RING finger domain, C3HC4 (zinc finger)"/>
    <property type="match status" value="1"/>
</dbReference>
<feature type="domain" description="RING-type" evidence="7">
    <location>
        <begin position="5"/>
        <end position="48"/>
    </location>
</feature>
<dbReference type="Proteomes" id="UP001283361">
    <property type="component" value="Unassembled WGS sequence"/>
</dbReference>
<name>A0AAE1CYX8_9GAST</name>
<dbReference type="PANTHER" id="PTHR46569:SF1">
    <property type="entry name" value="E3 UBIQUITIN-PROTEIN LIGASE RFWD3-RELATED"/>
    <property type="match status" value="1"/>
</dbReference>
<comment type="caution">
    <text evidence="8">The sequence shown here is derived from an EMBL/GenBank/DDBJ whole genome shotgun (WGS) entry which is preliminary data.</text>
</comment>
<evidence type="ECO:0000313" key="8">
    <source>
        <dbReference type="EMBL" id="KAK3745948.1"/>
    </source>
</evidence>
<dbReference type="GO" id="GO:0090734">
    <property type="term" value="C:site of DNA damage"/>
    <property type="evidence" value="ECO:0007669"/>
    <property type="project" value="TreeGrafter"/>
</dbReference>
<dbReference type="SMART" id="SM00744">
    <property type="entry name" value="RINGv"/>
    <property type="match status" value="1"/>
</dbReference>
<sequence length="608" mass="67236">MRAQCCICADLFESTQTVNISATPCGHVFHEVCLMRWMDTSSTCPSCRTHIKKTQVIKRLFFDINEDVDEDEDVSRYKNQVSDLKAQVREKTKQVRDTEESRDNYQALLAVSEAKHEEVSAKLSREVSMRDVLKADLKRVQKENDWHIQEIRELQKKADKLHELQRVEMILKGSSSDAEEMLRQYSDGGDSSIRQLSSLVTVMKREYNQVLVDKRTAKEQLSKLKQQIGSFQMESKRAKKEVAHLKLELQATNRSLSEKEKENDENRRKIVHLRKALRHNKTEGSQSFIAALTEDSPNVAYSPMPKSEVTPTSIKTVPSVPEVDQEKNSLSLSPQHMKRPCSSPDLFMDTPVKRGKAAVEEIAAGPCSILAGLNLERMTERNVAANTEKNDIDVEKLPQDVPQKEDADDGPLIPPAMMSIIHSKLIGQSTKGSKQFSAHHSGSVITRGYDGFGGSTTFVHPQGAPRGSFMKLAQQKKKSSSTGLKKNANIQRLWMPKCQRPIKDCMSAIPSASGPSQSSEAISLSSTSVLSSSGNLKKPLSSLQTSVGSLKTHPSSSSSSFSTSTISKGGSSSKFLTSSKLGMYISKGPSLSVSKKAAALNDDFIDLT</sequence>
<dbReference type="GO" id="GO:0061630">
    <property type="term" value="F:ubiquitin protein ligase activity"/>
    <property type="evidence" value="ECO:0007669"/>
    <property type="project" value="TreeGrafter"/>
</dbReference>
<evidence type="ECO:0000256" key="2">
    <source>
        <dbReference type="ARBA" id="ARBA00022771"/>
    </source>
</evidence>
<feature type="region of interest" description="Disordered" evidence="6">
    <location>
        <begin position="320"/>
        <end position="344"/>
    </location>
</feature>
<dbReference type="PROSITE" id="PS50089">
    <property type="entry name" value="ZF_RING_2"/>
    <property type="match status" value="1"/>
</dbReference>